<evidence type="ECO:0008006" key="4">
    <source>
        <dbReference type="Google" id="ProtNLM"/>
    </source>
</evidence>
<dbReference type="Gene3D" id="1.10.3450.10">
    <property type="entry name" value="TTHA0068-like"/>
    <property type="match status" value="1"/>
</dbReference>
<accession>L0DJ85</accession>
<dbReference type="HOGENOM" id="CLU_114533_0_0_0"/>
<dbReference type="InterPro" id="IPR023203">
    <property type="entry name" value="TTHA0068_sf"/>
</dbReference>
<dbReference type="KEGG" id="saci:Sinac_5185"/>
<dbReference type="AlphaFoldDB" id="L0DJ85"/>
<organism evidence="2 3">
    <name type="scientific">Singulisphaera acidiphila (strain ATCC BAA-1392 / DSM 18658 / VKM B-2454 / MOB10)</name>
    <dbReference type="NCBI Taxonomy" id="886293"/>
    <lineage>
        <taxon>Bacteria</taxon>
        <taxon>Pseudomonadati</taxon>
        <taxon>Planctomycetota</taxon>
        <taxon>Planctomycetia</taxon>
        <taxon>Isosphaerales</taxon>
        <taxon>Isosphaeraceae</taxon>
        <taxon>Singulisphaera</taxon>
    </lineage>
</organism>
<dbReference type="eggNOG" id="COG1547">
    <property type="taxonomic scope" value="Bacteria"/>
</dbReference>
<sequence>MDASANKDFPPYAYVPKGPWPHPTSSPQGHSAGRGHQPEPPIVADAWDRSPAYLRGFALFNAGYYWEAHETWEGLWHAHGRKGTTADILRALIKLAAAGVKVRERQPGGVVTHAQRAAVLFRSAHTLAGQNQLGLDLGELEQTAQQIADDPPSDSGSRDDPVVRVFTFRIAPQSPRPPSGLCPAG</sequence>
<protein>
    <recommendedName>
        <fullName evidence="4">DUF309 domain-containing protein</fullName>
    </recommendedName>
</protein>
<evidence type="ECO:0000256" key="1">
    <source>
        <dbReference type="SAM" id="MobiDB-lite"/>
    </source>
</evidence>
<dbReference type="InterPro" id="IPR005500">
    <property type="entry name" value="DUF309"/>
</dbReference>
<feature type="region of interest" description="Disordered" evidence="1">
    <location>
        <begin position="1"/>
        <end position="43"/>
    </location>
</feature>
<dbReference type="OrthoDB" id="9799942at2"/>
<evidence type="ECO:0000313" key="3">
    <source>
        <dbReference type="Proteomes" id="UP000010798"/>
    </source>
</evidence>
<dbReference type="RefSeq" id="WP_015248441.1">
    <property type="nucleotide sequence ID" value="NC_019892.1"/>
</dbReference>
<dbReference type="Pfam" id="PF03745">
    <property type="entry name" value="DUF309"/>
    <property type="match status" value="1"/>
</dbReference>
<reference evidence="2 3" key="1">
    <citation type="submission" date="2012-02" db="EMBL/GenBank/DDBJ databases">
        <title>Complete sequence of chromosome of Singulisphaera acidiphila DSM 18658.</title>
        <authorList>
            <consortium name="US DOE Joint Genome Institute (JGI-PGF)"/>
            <person name="Lucas S."/>
            <person name="Copeland A."/>
            <person name="Lapidus A."/>
            <person name="Glavina del Rio T."/>
            <person name="Dalin E."/>
            <person name="Tice H."/>
            <person name="Bruce D."/>
            <person name="Goodwin L."/>
            <person name="Pitluck S."/>
            <person name="Peters L."/>
            <person name="Ovchinnikova G."/>
            <person name="Chertkov O."/>
            <person name="Kyrpides N."/>
            <person name="Mavromatis K."/>
            <person name="Ivanova N."/>
            <person name="Brettin T."/>
            <person name="Detter J.C."/>
            <person name="Han C."/>
            <person name="Larimer F."/>
            <person name="Land M."/>
            <person name="Hauser L."/>
            <person name="Markowitz V."/>
            <person name="Cheng J.-F."/>
            <person name="Hugenholtz P."/>
            <person name="Woyke T."/>
            <person name="Wu D."/>
            <person name="Tindall B."/>
            <person name="Pomrenke H."/>
            <person name="Brambilla E."/>
            <person name="Klenk H.-P."/>
            <person name="Eisen J.A."/>
        </authorList>
    </citation>
    <scope>NUCLEOTIDE SEQUENCE [LARGE SCALE GENOMIC DNA]</scope>
    <source>
        <strain evidence="3">ATCC BAA-1392 / DSM 18658 / VKM B-2454 / MOB10</strain>
    </source>
</reference>
<dbReference type="STRING" id="886293.Sinac_5185"/>
<dbReference type="EMBL" id="CP003364">
    <property type="protein sequence ID" value="AGA29337.1"/>
    <property type="molecule type" value="Genomic_DNA"/>
</dbReference>
<evidence type="ECO:0000313" key="2">
    <source>
        <dbReference type="EMBL" id="AGA29337.1"/>
    </source>
</evidence>
<keyword evidence="3" id="KW-1185">Reference proteome</keyword>
<proteinExistence type="predicted"/>
<gene>
    <name evidence="2" type="ordered locus">Sinac_5185</name>
</gene>
<dbReference type="SUPFAM" id="SSF140663">
    <property type="entry name" value="TTHA0068-like"/>
    <property type="match status" value="1"/>
</dbReference>
<dbReference type="Proteomes" id="UP000010798">
    <property type="component" value="Chromosome"/>
</dbReference>
<name>L0DJ85_SINAD</name>